<dbReference type="GO" id="GO:0047617">
    <property type="term" value="F:fatty acyl-CoA hydrolase activity"/>
    <property type="evidence" value="ECO:0007669"/>
    <property type="project" value="InterPro"/>
</dbReference>
<evidence type="ECO:0000256" key="1">
    <source>
        <dbReference type="ARBA" id="ARBA00006538"/>
    </source>
</evidence>
<dbReference type="GO" id="GO:0009062">
    <property type="term" value="P:fatty acid catabolic process"/>
    <property type="evidence" value="ECO:0007669"/>
    <property type="project" value="TreeGrafter"/>
</dbReference>
<sequence>MEFPRLLDLFELAEPDRDRFLGRTQPLPEKRLFGGLLLAQAVAAAGRTVAADRPVHSMHALFVRAADPTDLVEYTVERIRDGGATSSRRVTARQGGAEVFTALVSFQRPRPDGLQHQEPCPPAEPPENLLPLHERLADAEVPIPDWWAKPRPIELRHVDAPPYPAPVEPSGESRHLVWMRTAEGLPDDPLLHACALAYASDMTLLEPVFLLHGVDRHAKGVQLASLDHVIWFHRPLRADEWLLYDQNCPVANSGRVLGRGNVFNRAGEHVATVAQEGLLQMKR</sequence>
<accession>A0A073AYP8</accession>
<evidence type="ECO:0000313" key="5">
    <source>
        <dbReference type="EMBL" id="KEI44525.1"/>
    </source>
</evidence>
<evidence type="ECO:0008006" key="7">
    <source>
        <dbReference type="Google" id="ProtNLM"/>
    </source>
</evidence>
<dbReference type="InterPro" id="IPR042171">
    <property type="entry name" value="Acyl-CoA_hotdog"/>
</dbReference>
<dbReference type="InterPro" id="IPR003703">
    <property type="entry name" value="Acyl_CoA_thio"/>
</dbReference>
<organism evidence="5 6">
    <name type="scientific">Saccharopolyspora rectivirgula</name>
    <dbReference type="NCBI Taxonomy" id="28042"/>
    <lineage>
        <taxon>Bacteria</taxon>
        <taxon>Bacillati</taxon>
        <taxon>Actinomycetota</taxon>
        <taxon>Actinomycetes</taxon>
        <taxon>Pseudonocardiales</taxon>
        <taxon>Pseudonocardiaceae</taxon>
        <taxon>Saccharopolyspora</taxon>
    </lineage>
</organism>
<dbReference type="InterPro" id="IPR029069">
    <property type="entry name" value="HotDog_dom_sf"/>
</dbReference>
<reference evidence="5 6" key="1">
    <citation type="submission" date="2014-06" db="EMBL/GenBank/DDBJ databases">
        <title>Saccharopolyspora rectivirgula DSM-43113 Genome sequencing.</title>
        <authorList>
            <person name="Barrera C."/>
            <person name="Millon L."/>
            <person name="Rognon B."/>
            <person name="Zaugg C."/>
            <person name="Monod M."/>
        </authorList>
    </citation>
    <scope>NUCLEOTIDE SEQUENCE [LARGE SCALE GENOMIC DNA]</scope>
    <source>
        <strain evidence="5 6">DSM 43113</strain>
    </source>
</reference>
<evidence type="ECO:0000259" key="4">
    <source>
        <dbReference type="Pfam" id="PF13622"/>
    </source>
</evidence>
<dbReference type="PANTHER" id="PTHR11066">
    <property type="entry name" value="ACYL-COA THIOESTERASE"/>
    <property type="match status" value="1"/>
</dbReference>
<protein>
    <recommendedName>
        <fullName evidence="7">Acyl-CoA thioesterase</fullName>
    </recommendedName>
</protein>
<dbReference type="InterPro" id="IPR049449">
    <property type="entry name" value="TesB_ACOT8-like_N"/>
</dbReference>
<dbReference type="PANTHER" id="PTHR11066:SF34">
    <property type="entry name" value="ACYL-COENZYME A THIOESTERASE 8"/>
    <property type="match status" value="1"/>
</dbReference>
<evidence type="ECO:0000259" key="3">
    <source>
        <dbReference type="Pfam" id="PF02551"/>
    </source>
</evidence>
<dbReference type="GO" id="GO:0006637">
    <property type="term" value="P:acyl-CoA metabolic process"/>
    <property type="evidence" value="ECO:0007669"/>
    <property type="project" value="InterPro"/>
</dbReference>
<feature type="domain" description="Acyl-CoA thioesterase 2 C-terminal" evidence="3">
    <location>
        <begin position="175"/>
        <end position="278"/>
    </location>
</feature>
<dbReference type="RefSeq" id="WP_029719415.1">
    <property type="nucleotide sequence ID" value="NZ_JNVU01000025.1"/>
</dbReference>
<comment type="caution">
    <text evidence="5">The sequence shown here is derived from an EMBL/GenBank/DDBJ whole genome shotgun (WGS) entry which is preliminary data.</text>
</comment>
<comment type="similarity">
    <text evidence="1">Belongs to the C/M/P thioester hydrolase family.</text>
</comment>
<dbReference type="eggNOG" id="COG1946">
    <property type="taxonomic scope" value="Bacteria"/>
</dbReference>
<proteinExistence type="inferred from homology"/>
<gene>
    <name evidence="5" type="ORF">GU90_10195</name>
</gene>
<dbReference type="InterPro" id="IPR025652">
    <property type="entry name" value="TesB_C"/>
</dbReference>
<evidence type="ECO:0000256" key="2">
    <source>
        <dbReference type="ARBA" id="ARBA00022801"/>
    </source>
</evidence>
<dbReference type="CDD" id="cd03445">
    <property type="entry name" value="Thioesterase_II_repeat2"/>
    <property type="match status" value="1"/>
</dbReference>
<dbReference type="Pfam" id="PF02551">
    <property type="entry name" value="Acyl_CoA_thio"/>
    <property type="match status" value="1"/>
</dbReference>
<dbReference type="EMBL" id="JNVU01000025">
    <property type="protein sequence ID" value="KEI44525.1"/>
    <property type="molecule type" value="Genomic_DNA"/>
</dbReference>
<dbReference type="OrthoDB" id="9781019at2"/>
<feature type="domain" description="Acyl-CoA thioesterase-like N-terminal HotDog" evidence="4">
    <location>
        <begin position="31"/>
        <end position="107"/>
    </location>
</feature>
<dbReference type="CDD" id="cd03444">
    <property type="entry name" value="Thioesterase_II_repeat1"/>
    <property type="match status" value="1"/>
</dbReference>
<dbReference type="SUPFAM" id="SSF54637">
    <property type="entry name" value="Thioesterase/thiol ester dehydrase-isomerase"/>
    <property type="match status" value="2"/>
</dbReference>
<dbReference type="Proteomes" id="UP000031419">
    <property type="component" value="Unassembled WGS sequence"/>
</dbReference>
<evidence type="ECO:0000313" key="6">
    <source>
        <dbReference type="Proteomes" id="UP000031419"/>
    </source>
</evidence>
<keyword evidence="6" id="KW-1185">Reference proteome</keyword>
<name>A0A073AYP8_9PSEU</name>
<dbReference type="Pfam" id="PF13622">
    <property type="entry name" value="4HBT_3"/>
    <property type="match status" value="1"/>
</dbReference>
<keyword evidence="2" id="KW-0378">Hydrolase</keyword>
<dbReference type="AlphaFoldDB" id="A0A073AYP8"/>
<dbReference type="Gene3D" id="2.40.160.210">
    <property type="entry name" value="Acyl-CoA thioesterase, double hotdog domain"/>
    <property type="match status" value="1"/>
</dbReference>